<evidence type="ECO:0000256" key="4">
    <source>
        <dbReference type="ARBA" id="ARBA00022475"/>
    </source>
</evidence>
<dbReference type="CDD" id="cd06550">
    <property type="entry name" value="TM_ABC_iron-siderophores_like"/>
    <property type="match status" value="1"/>
</dbReference>
<comment type="similarity">
    <text evidence="2">Belongs to the binding-protein-dependent transport system permease family. FecCD subfamily.</text>
</comment>
<dbReference type="InterPro" id="IPR037294">
    <property type="entry name" value="ABC_BtuC-like"/>
</dbReference>
<feature type="transmembrane region" description="Helical" evidence="8">
    <location>
        <begin position="298"/>
        <end position="319"/>
    </location>
</feature>
<feature type="transmembrane region" description="Helical" evidence="8">
    <location>
        <begin position="231"/>
        <end position="261"/>
    </location>
</feature>
<organism evidence="9 10">
    <name type="scientific">Candidatus Marsarchaeota G2 archaeon OSP_D</name>
    <dbReference type="NCBI Taxonomy" id="1978157"/>
    <lineage>
        <taxon>Archaea</taxon>
        <taxon>Candidatus Marsarchaeota</taxon>
        <taxon>Candidatus Marsarchaeota group 2</taxon>
    </lineage>
</organism>
<feature type="transmembrane region" description="Helical" evidence="8">
    <location>
        <begin position="138"/>
        <end position="163"/>
    </location>
</feature>
<dbReference type="GO" id="GO:0022857">
    <property type="term" value="F:transmembrane transporter activity"/>
    <property type="evidence" value="ECO:0007669"/>
    <property type="project" value="InterPro"/>
</dbReference>
<proteinExistence type="inferred from homology"/>
<keyword evidence="6 8" id="KW-1133">Transmembrane helix</keyword>
<evidence type="ECO:0000256" key="2">
    <source>
        <dbReference type="ARBA" id="ARBA00007935"/>
    </source>
</evidence>
<dbReference type="EMBL" id="NEXE01000005">
    <property type="protein sequence ID" value="PSN92378.1"/>
    <property type="molecule type" value="Genomic_DNA"/>
</dbReference>
<feature type="transmembrane region" description="Helical" evidence="8">
    <location>
        <begin position="81"/>
        <end position="102"/>
    </location>
</feature>
<dbReference type="PANTHER" id="PTHR30472:SF25">
    <property type="entry name" value="ABC TRANSPORTER PERMEASE PROTEIN MJ0876-RELATED"/>
    <property type="match status" value="1"/>
</dbReference>
<evidence type="ECO:0000256" key="1">
    <source>
        <dbReference type="ARBA" id="ARBA00004651"/>
    </source>
</evidence>
<evidence type="ECO:0000313" key="10">
    <source>
        <dbReference type="Proteomes" id="UP000240322"/>
    </source>
</evidence>
<evidence type="ECO:0000256" key="3">
    <source>
        <dbReference type="ARBA" id="ARBA00022448"/>
    </source>
</evidence>
<dbReference type="PANTHER" id="PTHR30472">
    <property type="entry name" value="FERRIC ENTEROBACTIN TRANSPORT SYSTEM PERMEASE PROTEIN"/>
    <property type="match status" value="1"/>
</dbReference>
<evidence type="ECO:0000256" key="5">
    <source>
        <dbReference type="ARBA" id="ARBA00022692"/>
    </source>
</evidence>
<dbReference type="SUPFAM" id="SSF81345">
    <property type="entry name" value="ABC transporter involved in vitamin B12 uptake, BtuC"/>
    <property type="match status" value="1"/>
</dbReference>
<accession>A0A2R6B1I8</accession>
<feature type="transmembrane region" description="Helical" evidence="8">
    <location>
        <begin position="48"/>
        <end position="69"/>
    </location>
</feature>
<dbReference type="InterPro" id="IPR000522">
    <property type="entry name" value="ABC_transptr_permease_BtuC"/>
</dbReference>
<reference evidence="9 10" key="1">
    <citation type="submission" date="2017-04" db="EMBL/GenBank/DDBJ databases">
        <title>Novel microbial lineages endemic to geothermal iron-oxide mats fill important gaps in the evolutionary history of Archaea.</title>
        <authorList>
            <person name="Jay Z.J."/>
            <person name="Beam J.P."/>
            <person name="Dlakic M."/>
            <person name="Rusch D.B."/>
            <person name="Kozubal M.A."/>
            <person name="Inskeep W.P."/>
        </authorList>
    </citation>
    <scope>NUCLEOTIDE SEQUENCE [LARGE SCALE GENOMIC DNA]</scope>
    <source>
        <strain evidence="9">OSP_D</strain>
    </source>
</reference>
<evidence type="ECO:0000256" key="8">
    <source>
        <dbReference type="SAM" id="Phobius"/>
    </source>
</evidence>
<evidence type="ECO:0000256" key="6">
    <source>
        <dbReference type="ARBA" id="ARBA00022989"/>
    </source>
</evidence>
<keyword evidence="5 8" id="KW-0812">Transmembrane</keyword>
<dbReference type="Gene3D" id="1.10.3470.10">
    <property type="entry name" value="ABC transporter involved in vitamin B12 uptake, BtuC"/>
    <property type="match status" value="1"/>
</dbReference>
<dbReference type="AlphaFoldDB" id="A0A2R6B1I8"/>
<feature type="transmembrane region" description="Helical" evidence="8">
    <location>
        <begin position="183"/>
        <end position="203"/>
    </location>
</feature>
<dbReference type="Pfam" id="PF01032">
    <property type="entry name" value="FecCD"/>
    <property type="match status" value="1"/>
</dbReference>
<keyword evidence="4" id="KW-1003">Cell membrane</keyword>
<evidence type="ECO:0000256" key="7">
    <source>
        <dbReference type="ARBA" id="ARBA00023136"/>
    </source>
</evidence>
<dbReference type="Proteomes" id="UP000240322">
    <property type="component" value="Unassembled WGS sequence"/>
</dbReference>
<evidence type="ECO:0000313" key="9">
    <source>
        <dbReference type="EMBL" id="PSN92378.1"/>
    </source>
</evidence>
<comment type="subcellular location">
    <subcellularLocation>
        <location evidence="1">Cell membrane</location>
        <topology evidence="1">Multi-pass membrane protein</topology>
    </subcellularLocation>
</comment>
<comment type="caution">
    <text evidence="9">The sequence shown here is derived from an EMBL/GenBank/DDBJ whole genome shotgun (WGS) entry which is preliminary data.</text>
</comment>
<sequence>MKKTWTLLLSVLLFFSILAALIFGEVYVPPSALLHPHGVYSVILERIRIPTVLAAAAIGTSLAVCGAVMQMLLRNPLMDPYVSGTASGGAFGAVLSYFLLAFNLPFAYLVYVSPLIAFAFALLSTLITIAVGRRTGVYGLVVGGVVVAFIFSSAVTILTTLISTRFPFVPSVTFWLQGQIVVVGWRSDLGLFALTAILVLLGVKQARRIDLVAISDEMSYARGINPNTYRYMWVVLVSLVSGYIVSLVGIVGFVGIIVPHIVRRILGGSTTALVPYSALLGSPLLLLANILSSGIFGTVIPVTAITSLVAAPIIVYVMVRGIADKRY</sequence>
<name>A0A2R6B1I8_9ARCH</name>
<keyword evidence="7 8" id="KW-0472">Membrane</keyword>
<keyword evidence="3" id="KW-0813">Transport</keyword>
<gene>
    <name evidence="9" type="ORF">B9Q03_01250</name>
</gene>
<protein>
    <submittedName>
        <fullName evidence="9">Iron ABC transporter</fullName>
    </submittedName>
</protein>
<dbReference type="GO" id="GO:0005886">
    <property type="term" value="C:plasma membrane"/>
    <property type="evidence" value="ECO:0007669"/>
    <property type="project" value="UniProtKB-SubCell"/>
</dbReference>
<feature type="transmembrane region" description="Helical" evidence="8">
    <location>
        <begin position="108"/>
        <end position="131"/>
    </location>
</feature>